<evidence type="ECO:0000256" key="5">
    <source>
        <dbReference type="NCBIfam" id="TIGR01378"/>
    </source>
</evidence>
<dbReference type="RefSeq" id="WP_024863712.1">
    <property type="nucleotide sequence ID" value="NZ_CP024965.1"/>
</dbReference>
<dbReference type="InterPro" id="IPR007373">
    <property type="entry name" value="Thiamin_PyroPKinase_B1-bd"/>
</dbReference>
<keyword evidence="8" id="KW-1185">Reference proteome</keyword>
<dbReference type="KEGG" id="esx:ESOMN_v1c02180"/>
<dbReference type="GO" id="GO:0004788">
    <property type="term" value="F:thiamine diphosphokinase activity"/>
    <property type="evidence" value="ECO:0007669"/>
    <property type="project" value="UniProtKB-UniRule"/>
</dbReference>
<dbReference type="InterPro" id="IPR006282">
    <property type="entry name" value="Thi_PPkinase"/>
</dbReference>
<name>A0A2K8NXN9_9MOLU</name>
<dbReference type="InterPro" id="IPR053149">
    <property type="entry name" value="TPK"/>
</dbReference>
<dbReference type="GO" id="GO:0006772">
    <property type="term" value="P:thiamine metabolic process"/>
    <property type="evidence" value="ECO:0007669"/>
    <property type="project" value="UniProtKB-UniRule"/>
</dbReference>
<proteinExistence type="predicted"/>
<dbReference type="GO" id="GO:0005524">
    <property type="term" value="F:ATP binding"/>
    <property type="evidence" value="ECO:0007669"/>
    <property type="project" value="UniProtKB-KW"/>
</dbReference>
<evidence type="ECO:0000256" key="3">
    <source>
        <dbReference type="ARBA" id="ARBA00022777"/>
    </source>
</evidence>
<dbReference type="PANTHER" id="PTHR41299:SF1">
    <property type="entry name" value="THIAMINE PYROPHOSPHOKINASE"/>
    <property type="match status" value="1"/>
</dbReference>
<feature type="domain" description="Thiamin pyrophosphokinase thiamin-binding" evidence="6">
    <location>
        <begin position="136"/>
        <end position="200"/>
    </location>
</feature>
<dbReference type="Pfam" id="PF04265">
    <property type="entry name" value="TPK_B1_binding"/>
    <property type="match status" value="1"/>
</dbReference>
<dbReference type="Pfam" id="PF04263">
    <property type="entry name" value="TPK_catalytic"/>
    <property type="match status" value="1"/>
</dbReference>
<dbReference type="GO" id="GO:0030975">
    <property type="term" value="F:thiamine binding"/>
    <property type="evidence" value="ECO:0007669"/>
    <property type="project" value="InterPro"/>
</dbReference>
<dbReference type="Proteomes" id="UP000232230">
    <property type="component" value="Chromosome"/>
</dbReference>
<evidence type="ECO:0000259" key="6">
    <source>
        <dbReference type="SMART" id="SM00983"/>
    </source>
</evidence>
<dbReference type="EMBL" id="CP024965">
    <property type="protein sequence ID" value="ATZ18602.1"/>
    <property type="molecule type" value="Genomic_DNA"/>
</dbReference>
<dbReference type="GO" id="GO:0009229">
    <property type="term" value="P:thiamine diphosphate biosynthetic process"/>
    <property type="evidence" value="ECO:0007669"/>
    <property type="project" value="InterPro"/>
</dbReference>
<sequence length="206" mass="24021">MYNRVLIVTAKTNQNYKYFNNDNTLIIGVERGCLDLIEKNIKIDFAVGDFDKVELEEINLIKAHCKNFELASSEKDFLDGELAILKAKEITDSPIFFVANATKRYDKNLSIFGLVVKYNITMFNDETTIFKILKPNQILKFEDFQDKTYISFFSWTDTLISIENMKYNLKNYLLKPFDNFCISNELITFQDAYIKTNQDIICIATK</sequence>
<dbReference type="CDD" id="cd07995">
    <property type="entry name" value="TPK"/>
    <property type="match status" value="1"/>
</dbReference>
<evidence type="ECO:0000313" key="7">
    <source>
        <dbReference type="EMBL" id="ATZ18602.1"/>
    </source>
</evidence>
<protein>
    <recommendedName>
        <fullName evidence="5">Thiamine diphosphokinase</fullName>
        <ecNumber evidence="5">2.7.6.2</ecNumber>
    </recommendedName>
</protein>
<dbReference type="PANTHER" id="PTHR41299">
    <property type="entry name" value="THIAMINE PYROPHOSPHOKINASE"/>
    <property type="match status" value="1"/>
</dbReference>
<reference evidence="7 8" key="1">
    <citation type="submission" date="2017-11" db="EMBL/GenBank/DDBJ databases">
        <title>Genome sequence of Entomoplasma somnilux PYAN-1 (ATCC 49194).</title>
        <authorList>
            <person name="Lo W.-S."/>
            <person name="Gasparich G.E."/>
            <person name="Kuo C.-H."/>
        </authorList>
    </citation>
    <scope>NUCLEOTIDE SEQUENCE [LARGE SCALE GENOMIC DNA]</scope>
    <source>
        <strain evidence="7 8">PYAN-1</strain>
    </source>
</reference>
<evidence type="ECO:0000256" key="1">
    <source>
        <dbReference type="ARBA" id="ARBA00022679"/>
    </source>
</evidence>
<keyword evidence="3 7" id="KW-0418">Kinase</keyword>
<dbReference type="NCBIfam" id="TIGR01378">
    <property type="entry name" value="thi_PPkinase"/>
    <property type="match status" value="1"/>
</dbReference>
<dbReference type="SUPFAM" id="SSF63862">
    <property type="entry name" value="Thiamin pyrophosphokinase, substrate-binding domain"/>
    <property type="match status" value="1"/>
</dbReference>
<dbReference type="SMART" id="SM00983">
    <property type="entry name" value="TPK_B1_binding"/>
    <property type="match status" value="1"/>
</dbReference>
<keyword evidence="2" id="KW-0547">Nucleotide-binding</keyword>
<keyword evidence="1" id="KW-0808">Transferase</keyword>
<dbReference type="Gene3D" id="3.40.50.10240">
    <property type="entry name" value="Thiamin pyrophosphokinase, catalytic domain"/>
    <property type="match status" value="1"/>
</dbReference>
<evidence type="ECO:0000256" key="2">
    <source>
        <dbReference type="ARBA" id="ARBA00022741"/>
    </source>
</evidence>
<dbReference type="SUPFAM" id="SSF63999">
    <property type="entry name" value="Thiamin pyrophosphokinase, catalytic domain"/>
    <property type="match status" value="1"/>
</dbReference>
<dbReference type="InterPro" id="IPR036759">
    <property type="entry name" value="TPK_catalytic_sf"/>
</dbReference>
<dbReference type="EC" id="2.7.6.2" evidence="5"/>
<evidence type="ECO:0000256" key="4">
    <source>
        <dbReference type="ARBA" id="ARBA00022840"/>
    </source>
</evidence>
<dbReference type="InterPro" id="IPR036371">
    <property type="entry name" value="TPK_B1-bd_sf"/>
</dbReference>
<dbReference type="AlphaFoldDB" id="A0A2K8NXN9"/>
<dbReference type="InterPro" id="IPR007371">
    <property type="entry name" value="TPK_catalytic"/>
</dbReference>
<organism evidence="7 8">
    <name type="scientific">Williamsoniiplasma somnilux</name>
    <dbReference type="NCBI Taxonomy" id="215578"/>
    <lineage>
        <taxon>Bacteria</taxon>
        <taxon>Bacillati</taxon>
        <taxon>Mycoplasmatota</taxon>
        <taxon>Mollicutes</taxon>
        <taxon>Entomoplasmatales</taxon>
        <taxon>Williamsoniiplasma</taxon>
    </lineage>
</organism>
<dbReference type="GO" id="GO:0016301">
    <property type="term" value="F:kinase activity"/>
    <property type="evidence" value="ECO:0007669"/>
    <property type="project" value="UniProtKB-KW"/>
</dbReference>
<gene>
    <name evidence="7" type="primary">thiN</name>
    <name evidence="7" type="ORF">ESOMN_v1c02180</name>
</gene>
<keyword evidence="4" id="KW-0067">ATP-binding</keyword>
<evidence type="ECO:0000313" key="8">
    <source>
        <dbReference type="Proteomes" id="UP000232230"/>
    </source>
</evidence>
<accession>A0A2K8NXN9</accession>